<dbReference type="EMBL" id="BEZZ01002165">
    <property type="protein sequence ID" value="GCC21310.1"/>
    <property type="molecule type" value="Genomic_DNA"/>
</dbReference>
<evidence type="ECO:0000313" key="1">
    <source>
        <dbReference type="EMBL" id="GCC21310.1"/>
    </source>
</evidence>
<sequence>MNPPACTMSSDEKSRLVERFPRLVSFILEQRWLTDNFLRLIVMIGEEAVANEHFDELDEVLPLARVSEQRIGIKGI</sequence>
<gene>
    <name evidence="1" type="ORF">chiPu_0019777</name>
</gene>
<protein>
    <submittedName>
        <fullName evidence="1">Uncharacterized protein</fullName>
    </submittedName>
</protein>
<comment type="caution">
    <text evidence="1">The sequence shown here is derived from an EMBL/GenBank/DDBJ whole genome shotgun (WGS) entry which is preliminary data.</text>
</comment>
<proteinExistence type="predicted"/>
<dbReference type="AlphaFoldDB" id="A0A401RT56"/>
<reference evidence="1 2" key="1">
    <citation type="journal article" date="2018" name="Nat. Ecol. Evol.">
        <title>Shark genomes provide insights into elasmobranch evolution and the origin of vertebrates.</title>
        <authorList>
            <person name="Hara Y"/>
            <person name="Yamaguchi K"/>
            <person name="Onimaru K"/>
            <person name="Kadota M"/>
            <person name="Koyanagi M"/>
            <person name="Keeley SD"/>
            <person name="Tatsumi K"/>
            <person name="Tanaka K"/>
            <person name="Motone F"/>
            <person name="Kageyama Y"/>
            <person name="Nozu R"/>
            <person name="Adachi N"/>
            <person name="Nishimura O"/>
            <person name="Nakagawa R"/>
            <person name="Tanegashima C"/>
            <person name="Kiyatake I"/>
            <person name="Matsumoto R"/>
            <person name="Murakumo K"/>
            <person name="Nishida K"/>
            <person name="Terakita A"/>
            <person name="Kuratani S"/>
            <person name="Sato K"/>
            <person name="Hyodo S Kuraku.S."/>
        </authorList>
    </citation>
    <scope>NUCLEOTIDE SEQUENCE [LARGE SCALE GENOMIC DNA]</scope>
</reference>
<accession>A0A401RT56</accession>
<evidence type="ECO:0000313" key="2">
    <source>
        <dbReference type="Proteomes" id="UP000287033"/>
    </source>
</evidence>
<keyword evidence="2" id="KW-1185">Reference proteome</keyword>
<organism evidence="1 2">
    <name type="scientific">Chiloscyllium punctatum</name>
    <name type="common">Brownbanded bambooshark</name>
    <name type="synonym">Hemiscyllium punctatum</name>
    <dbReference type="NCBI Taxonomy" id="137246"/>
    <lineage>
        <taxon>Eukaryota</taxon>
        <taxon>Metazoa</taxon>
        <taxon>Chordata</taxon>
        <taxon>Craniata</taxon>
        <taxon>Vertebrata</taxon>
        <taxon>Chondrichthyes</taxon>
        <taxon>Elasmobranchii</taxon>
        <taxon>Galeomorphii</taxon>
        <taxon>Galeoidea</taxon>
        <taxon>Orectolobiformes</taxon>
        <taxon>Hemiscylliidae</taxon>
        <taxon>Chiloscyllium</taxon>
    </lineage>
</organism>
<name>A0A401RT56_CHIPU</name>
<dbReference type="Proteomes" id="UP000287033">
    <property type="component" value="Unassembled WGS sequence"/>
</dbReference>